<name>A0A9X0U6W4_9BACT</name>
<dbReference type="EMBL" id="JACHEB010000009">
    <property type="protein sequence ID" value="MBB5330262.1"/>
    <property type="molecule type" value="Genomic_DNA"/>
</dbReference>
<keyword evidence="3" id="KW-1185">Reference proteome</keyword>
<reference evidence="2 3" key="1">
    <citation type="submission" date="2020-08" db="EMBL/GenBank/DDBJ databases">
        <title>Genomic Encyclopedia of Type Strains, Phase IV (KMG-V): Genome sequencing to study the core and pangenomes of soil and plant-associated prokaryotes.</title>
        <authorList>
            <person name="Whitman W."/>
        </authorList>
    </citation>
    <scope>NUCLEOTIDE SEQUENCE [LARGE SCALE GENOMIC DNA]</scope>
    <source>
        <strain evidence="2 3">X5P2</strain>
    </source>
</reference>
<accession>A0A9X0U6W4</accession>
<organism evidence="2 3">
    <name type="scientific">Tunturiibacter gelidiferens</name>
    <dbReference type="NCBI Taxonomy" id="3069689"/>
    <lineage>
        <taxon>Bacteria</taxon>
        <taxon>Pseudomonadati</taxon>
        <taxon>Acidobacteriota</taxon>
        <taxon>Terriglobia</taxon>
        <taxon>Terriglobales</taxon>
        <taxon>Acidobacteriaceae</taxon>
        <taxon>Tunturiibacter</taxon>
    </lineage>
</organism>
<comment type="caution">
    <text evidence="2">The sequence shown here is derived from an EMBL/GenBank/DDBJ whole genome shotgun (WGS) entry which is preliminary data.</text>
</comment>
<sequence>MSLRLTLFAILLAVTFQPALSQTSTPSLKARTQLVIVDVVVTDNKQNPVHNLTASDFTVLENNVPEHIKSFEEHSTANAAKSEPPLVLPPGNFTNYTNVPADAPLNILLLDTLNTPNDAQIYVRNQIRLFLKRSPPNVPLAIFGLSTHLWLLQPFTADPRLLQAAVDHKTPRTSPLMDNAATGDKSDTFSLEMSIAHTPPYIVQRMQQFEAEQTSDNLQLRTRYTLNALNQMARYLAGLPGRKNLIWFSGSFPISILPDDNILNPFAITADSSDEFRQTTDLLARSQVAVYPIDARGLAGPSVYSVESSGVQYDPKLDPNGGRNQDVFTNHLNDSIRQNADDNSTMLQMAEQTGGHAYINTNGLADAVARSIEAGSNYYTLTYTPTDTTNDGKFRRIQLKLRRDGYTLAYRRGYYADAPAHAPAPAPVTVSNAALHFVPLAAVPTAPLADPMRNAMIFGSPAPTQITLKVLVVPAAGHPEDSLAPGNIASRNITGPYRRYDVTIAADPSAIVFTPAADGNHHASLLFRTYVYSRDGRLINASNRIDDSDLTPALYHRALHTGLFFHQEISVPVKGEFYLRIGVHDDVADHDGAVEIPVDSVKDLPPLTSPPVTQPLARRH</sequence>
<evidence type="ECO:0000313" key="3">
    <source>
        <dbReference type="Proteomes" id="UP000535182"/>
    </source>
</evidence>
<feature type="signal peptide" evidence="1">
    <location>
        <begin position="1"/>
        <end position="21"/>
    </location>
</feature>
<gene>
    <name evidence="2" type="ORF">HDF14_003895</name>
</gene>
<evidence type="ECO:0000256" key="1">
    <source>
        <dbReference type="SAM" id="SignalP"/>
    </source>
</evidence>
<dbReference type="InterPro" id="IPR017802">
    <property type="entry name" value="VWFA-rel_acidobac-type"/>
</dbReference>
<evidence type="ECO:0000313" key="2">
    <source>
        <dbReference type="EMBL" id="MBB5330262.1"/>
    </source>
</evidence>
<dbReference type="Proteomes" id="UP000535182">
    <property type="component" value="Unassembled WGS sequence"/>
</dbReference>
<dbReference type="RefSeq" id="WP_183979544.1">
    <property type="nucleotide sequence ID" value="NZ_JACHEB010000009.1"/>
</dbReference>
<proteinExistence type="predicted"/>
<dbReference type="NCBIfam" id="TIGR03436">
    <property type="entry name" value="acidobact_VWFA"/>
    <property type="match status" value="1"/>
</dbReference>
<feature type="chain" id="PRO_5040816204" evidence="1">
    <location>
        <begin position="22"/>
        <end position="620"/>
    </location>
</feature>
<dbReference type="AlphaFoldDB" id="A0A9X0U6W4"/>
<keyword evidence="1" id="KW-0732">Signal</keyword>
<protein>
    <submittedName>
        <fullName evidence="2">VWFA-related protein</fullName>
    </submittedName>
</protein>